<accession>A0A318SDE6</accession>
<evidence type="ECO:0000256" key="1">
    <source>
        <dbReference type="SAM" id="SignalP"/>
    </source>
</evidence>
<feature type="chain" id="PRO_5016342185" evidence="1">
    <location>
        <begin position="22"/>
        <end position="300"/>
    </location>
</feature>
<proteinExistence type="predicted"/>
<reference evidence="3 4" key="1">
    <citation type="submission" date="2018-06" db="EMBL/GenBank/DDBJ databases">
        <title>Genomic Encyclopedia of Type Strains, Phase IV (KMG-IV): sequencing the most valuable type-strain genomes for metagenomic binning, comparative biology and taxonomic classification.</title>
        <authorList>
            <person name="Goeker M."/>
        </authorList>
    </citation>
    <scope>NUCLEOTIDE SEQUENCE [LARGE SCALE GENOMIC DNA]</scope>
    <source>
        <strain evidence="3 4">DSM 18048</strain>
    </source>
</reference>
<dbReference type="CDD" id="cd06782">
    <property type="entry name" value="cpPDZ_CPP-like"/>
    <property type="match status" value="1"/>
</dbReference>
<dbReference type="SMART" id="SM00228">
    <property type="entry name" value="PDZ"/>
    <property type="match status" value="1"/>
</dbReference>
<dbReference type="PROSITE" id="PS50106">
    <property type="entry name" value="PDZ"/>
    <property type="match status" value="1"/>
</dbReference>
<evidence type="ECO:0000313" key="4">
    <source>
        <dbReference type="Proteomes" id="UP000248326"/>
    </source>
</evidence>
<keyword evidence="4" id="KW-1185">Reference proteome</keyword>
<dbReference type="InterPro" id="IPR001478">
    <property type="entry name" value="PDZ"/>
</dbReference>
<feature type="signal peptide" evidence="1">
    <location>
        <begin position="1"/>
        <end position="21"/>
    </location>
</feature>
<keyword evidence="1" id="KW-0732">Signal</keyword>
<feature type="domain" description="PDZ" evidence="2">
    <location>
        <begin position="212"/>
        <end position="272"/>
    </location>
</feature>
<comment type="caution">
    <text evidence="3">The sequence shown here is derived from an EMBL/GenBank/DDBJ whole genome shotgun (WGS) entry which is preliminary data.</text>
</comment>
<dbReference type="AlphaFoldDB" id="A0A318SDE6"/>
<dbReference type="Proteomes" id="UP000248326">
    <property type="component" value="Unassembled WGS sequence"/>
</dbReference>
<dbReference type="Pfam" id="PF17820">
    <property type="entry name" value="PDZ_6"/>
    <property type="match status" value="1"/>
</dbReference>
<dbReference type="SUPFAM" id="SSF50156">
    <property type="entry name" value="PDZ domain-like"/>
    <property type="match status" value="1"/>
</dbReference>
<dbReference type="RefSeq" id="WP_170131168.1">
    <property type="nucleotide sequence ID" value="NZ_QJSX01000018.1"/>
</dbReference>
<dbReference type="EMBL" id="QJSX01000018">
    <property type="protein sequence ID" value="PYE50408.1"/>
    <property type="molecule type" value="Genomic_DNA"/>
</dbReference>
<evidence type="ECO:0000313" key="3">
    <source>
        <dbReference type="EMBL" id="PYE50408.1"/>
    </source>
</evidence>
<name>A0A318SDE6_9DEIO</name>
<dbReference type="Gene3D" id="2.30.42.10">
    <property type="match status" value="1"/>
</dbReference>
<dbReference type="InterPro" id="IPR041489">
    <property type="entry name" value="PDZ_6"/>
</dbReference>
<sequence>MNWRTITWLALPMLFAATSQAVPVSGLFRGTIVDWPAGQVGEIRLESVDAPNVVRGTIDAQGHFSLMLPAADRLKKMLAPLSGLFANPSNYDKGCSGQGTAVPANAGYKQFNLNVYQNGKLLGDLQLNSTAQLPMPVGSQAAHLRFQDMPVTMKGTVSCPSYVDQIDVQGKAGWDLVLVTHGGLSESGLEQSTYTGDPLPKELAWRLFSEFGGTGFRLERHDTAFLVTEVLPDQPAQKAGLRSGDIIERVNGVDVNGLTLPQLIGVIRGAPGTTVTLGVSRAGVSGLVQLPVVRALVRMP</sequence>
<gene>
    <name evidence="3" type="ORF">DES52_11825</name>
</gene>
<protein>
    <submittedName>
        <fullName evidence="3">PDZ domain-containing protein</fullName>
    </submittedName>
</protein>
<dbReference type="InterPro" id="IPR036034">
    <property type="entry name" value="PDZ_sf"/>
</dbReference>
<organism evidence="3 4">
    <name type="scientific">Deinococcus yavapaiensis KR-236</name>
    <dbReference type="NCBI Taxonomy" id="694435"/>
    <lineage>
        <taxon>Bacteria</taxon>
        <taxon>Thermotogati</taxon>
        <taxon>Deinococcota</taxon>
        <taxon>Deinococci</taxon>
        <taxon>Deinococcales</taxon>
        <taxon>Deinococcaceae</taxon>
        <taxon>Deinococcus</taxon>
    </lineage>
</organism>
<evidence type="ECO:0000259" key="2">
    <source>
        <dbReference type="PROSITE" id="PS50106"/>
    </source>
</evidence>